<evidence type="ECO:0000313" key="4">
    <source>
        <dbReference type="Proteomes" id="UP000812287"/>
    </source>
</evidence>
<feature type="transmembrane region" description="Helical" evidence="1">
    <location>
        <begin position="162"/>
        <end position="182"/>
    </location>
</feature>
<gene>
    <name evidence="3" type="ORF">BT62DRAFT_646353</name>
</gene>
<dbReference type="EMBL" id="MU250578">
    <property type="protein sequence ID" value="KAG7440022.1"/>
    <property type="molecule type" value="Genomic_DNA"/>
</dbReference>
<feature type="transmembrane region" description="Helical" evidence="1">
    <location>
        <begin position="120"/>
        <end position="142"/>
    </location>
</feature>
<feature type="transmembrane region" description="Helical" evidence="1">
    <location>
        <begin position="86"/>
        <end position="108"/>
    </location>
</feature>
<accession>A0A9P7VG97</accession>
<keyword evidence="1" id="KW-0472">Membrane</keyword>
<feature type="transmembrane region" description="Helical" evidence="1">
    <location>
        <begin position="203"/>
        <end position="224"/>
    </location>
</feature>
<reference evidence="3" key="1">
    <citation type="submission" date="2020-11" db="EMBL/GenBank/DDBJ databases">
        <title>Adaptations for nitrogen fixation in a non-lichenized fungal sporocarp promotes dispersal by wood-feeding termites.</title>
        <authorList>
            <consortium name="DOE Joint Genome Institute"/>
            <person name="Koch R.A."/>
            <person name="Yoon G."/>
            <person name="Arayal U."/>
            <person name="Lail K."/>
            <person name="Amirebrahimi M."/>
            <person name="Labutti K."/>
            <person name="Lipzen A."/>
            <person name="Riley R."/>
            <person name="Barry K."/>
            <person name="Henrissat B."/>
            <person name="Grigoriev I.V."/>
            <person name="Herr J.R."/>
            <person name="Aime M.C."/>
        </authorList>
    </citation>
    <scope>NUCLEOTIDE SEQUENCE</scope>
    <source>
        <strain evidence="3">MCA 3950</strain>
    </source>
</reference>
<dbReference type="GeneID" id="66104039"/>
<name>A0A9P7VG97_9AGAR</name>
<keyword evidence="1" id="KW-1133">Transmembrane helix</keyword>
<evidence type="ECO:0000256" key="1">
    <source>
        <dbReference type="SAM" id="Phobius"/>
    </source>
</evidence>
<dbReference type="Pfam" id="PF20151">
    <property type="entry name" value="DUF6533"/>
    <property type="match status" value="1"/>
</dbReference>
<keyword evidence="4" id="KW-1185">Reference proteome</keyword>
<sequence>MTVMVTRLTSDLNMGSAAAIAFLIWELLITFDREVNFIWSKPRSSWIKWVFLFARYFPLLAGLCGRIIDSIVLYKHPIPIPLNALRIWYICQVLIIHLMMMGAEIVMMARVYALYNRNRYIGGVFFLLLFGETTSVVIGLSLNLPSKNFDSSSLITSSSKSFIYFGISAMISQVVILAFSIYRYIRGDWKGVPIVSLMIRDGTLAFAVLFFVSLLLVTYTAMGLTYSTPTFAWLMNFISTAECRLILNMQQIPVPNNTYRTSDTPLTTFLVDNSGLGEYRSNVAAP</sequence>
<dbReference type="InterPro" id="IPR045340">
    <property type="entry name" value="DUF6533"/>
</dbReference>
<feature type="domain" description="DUF6533" evidence="2">
    <location>
        <begin position="17"/>
        <end position="60"/>
    </location>
</feature>
<comment type="caution">
    <text evidence="3">The sequence shown here is derived from an EMBL/GenBank/DDBJ whole genome shotgun (WGS) entry which is preliminary data.</text>
</comment>
<protein>
    <recommendedName>
        <fullName evidence="2">DUF6533 domain-containing protein</fullName>
    </recommendedName>
</protein>
<keyword evidence="1" id="KW-0812">Transmembrane</keyword>
<evidence type="ECO:0000259" key="2">
    <source>
        <dbReference type="Pfam" id="PF20151"/>
    </source>
</evidence>
<feature type="transmembrane region" description="Helical" evidence="1">
    <location>
        <begin position="12"/>
        <end position="31"/>
    </location>
</feature>
<dbReference type="RefSeq" id="XP_043033522.1">
    <property type="nucleotide sequence ID" value="XM_043181743.1"/>
</dbReference>
<proteinExistence type="predicted"/>
<dbReference type="OrthoDB" id="3066463at2759"/>
<dbReference type="Proteomes" id="UP000812287">
    <property type="component" value="Unassembled WGS sequence"/>
</dbReference>
<dbReference type="AlphaFoldDB" id="A0A9P7VG97"/>
<evidence type="ECO:0000313" key="3">
    <source>
        <dbReference type="EMBL" id="KAG7440022.1"/>
    </source>
</evidence>
<organism evidence="3 4">
    <name type="scientific">Guyanagaster necrorhizus</name>
    <dbReference type="NCBI Taxonomy" id="856835"/>
    <lineage>
        <taxon>Eukaryota</taxon>
        <taxon>Fungi</taxon>
        <taxon>Dikarya</taxon>
        <taxon>Basidiomycota</taxon>
        <taxon>Agaricomycotina</taxon>
        <taxon>Agaricomycetes</taxon>
        <taxon>Agaricomycetidae</taxon>
        <taxon>Agaricales</taxon>
        <taxon>Marasmiineae</taxon>
        <taxon>Physalacriaceae</taxon>
        <taxon>Guyanagaster</taxon>
    </lineage>
</organism>